<protein>
    <recommendedName>
        <fullName evidence="10">Nucleolar complex-associated protein 3-like protein</fullName>
    </recommendedName>
</protein>
<dbReference type="InterPro" id="IPR016903">
    <property type="entry name" value="Nucleolar_cplx-assoc_3"/>
</dbReference>
<dbReference type="Pfam" id="PF07540">
    <property type="entry name" value="NOC3p"/>
    <property type="match status" value="1"/>
</dbReference>
<evidence type="ECO:0000259" key="6">
    <source>
        <dbReference type="Pfam" id="PF03914"/>
    </source>
</evidence>
<name>A0AAD1X6W8_EUPCR</name>
<feature type="domain" description="Nucleolar complex-associated protein 3 N-terminal" evidence="7">
    <location>
        <begin position="89"/>
        <end position="164"/>
    </location>
</feature>
<accession>A0AAD1X6W8</accession>
<comment type="similarity">
    <text evidence="2">Belongs to the CBF/MAK21 family.</text>
</comment>
<comment type="subcellular location">
    <subcellularLocation>
        <location evidence="1">Nucleus</location>
        <location evidence="1">Nucleolus</location>
    </subcellularLocation>
</comment>
<keyword evidence="4" id="KW-0539">Nucleus</keyword>
<reference evidence="8" key="1">
    <citation type="submission" date="2023-07" db="EMBL/GenBank/DDBJ databases">
        <authorList>
            <consortium name="AG Swart"/>
            <person name="Singh M."/>
            <person name="Singh A."/>
            <person name="Seah K."/>
            <person name="Emmerich C."/>
        </authorList>
    </citation>
    <scope>NUCLEOTIDE SEQUENCE</scope>
    <source>
        <strain evidence="8">DP1</strain>
    </source>
</reference>
<evidence type="ECO:0000313" key="9">
    <source>
        <dbReference type="Proteomes" id="UP001295684"/>
    </source>
</evidence>
<evidence type="ECO:0000256" key="1">
    <source>
        <dbReference type="ARBA" id="ARBA00004604"/>
    </source>
</evidence>
<organism evidence="8 9">
    <name type="scientific">Euplotes crassus</name>
    <dbReference type="NCBI Taxonomy" id="5936"/>
    <lineage>
        <taxon>Eukaryota</taxon>
        <taxon>Sar</taxon>
        <taxon>Alveolata</taxon>
        <taxon>Ciliophora</taxon>
        <taxon>Intramacronucleata</taxon>
        <taxon>Spirotrichea</taxon>
        <taxon>Hypotrichia</taxon>
        <taxon>Euplotida</taxon>
        <taxon>Euplotidae</taxon>
        <taxon>Moneuplotes</taxon>
    </lineage>
</organism>
<feature type="compositionally biased region" description="Basic and acidic residues" evidence="5">
    <location>
        <begin position="14"/>
        <end position="40"/>
    </location>
</feature>
<dbReference type="InterPro" id="IPR011501">
    <property type="entry name" value="Noc3_N"/>
</dbReference>
<feature type="compositionally biased region" description="Basic residues" evidence="5">
    <location>
        <begin position="1"/>
        <end position="13"/>
    </location>
</feature>
<dbReference type="PANTHER" id="PTHR14428">
    <property type="entry name" value="NUCLEOLAR COMPLEX PROTEIN 3"/>
    <property type="match status" value="1"/>
</dbReference>
<evidence type="ECO:0000256" key="5">
    <source>
        <dbReference type="SAM" id="MobiDB-lite"/>
    </source>
</evidence>
<dbReference type="GO" id="GO:0003682">
    <property type="term" value="F:chromatin binding"/>
    <property type="evidence" value="ECO:0007669"/>
    <property type="project" value="TreeGrafter"/>
</dbReference>
<gene>
    <name evidence="8" type="ORF">ECRASSUSDP1_LOCUS1235</name>
</gene>
<sequence>MGKAKKREIKAKRKQEENNKVKPKEESKEPQVEKRYKKIDQDPSLTPEMLKVASLDDKLQLIKILAREVSSTTTQVKKQGNRSFVIVDTHYSKIDDLLVLCQDSNIEVILASIRQLILVFCDVLPDYKIREDVDTKRDGKATLSKKVRKLREQENYLLDSFRRYLQVLETFSKFKTIGMSEDLAQKYMKIKIEAFECYSICMNKLNHFNYAKNIIRIVTSKISSKVAEINKICTKAVFDMMLSKAHHTQELKLFIIEEIAKELKSKPHVLFQSNILECLGLHNIIIRKDDIEMLNQETVKIEQLKKQVRKKFRKGKFNEARDQKVEIIKEMKETDAIGVDLSKTSELNNKIIMAILGIYFDFLKNRATSPLLRGVFLHLPNFATHVNIEIVWDLMNVLREFVDEESKRKKVNLGNLTTALLCCFQIITVGAGNAFNDVEEKDFSNCLYNALVLVISEIDTLHVTDMLALLKTINIALVQKRQYSNDLMTGFLKRLGLLALTSPPHFQSGILMMIKRIISKYPNTKGVVDFNYMGNETATHKEDEKILSNEDPQLLTNVHQISIYTPLISIAQSTCHKVIKDLVFCILEEKPMPEEILNMSPLDICKKMFHQ</sequence>
<evidence type="ECO:0000256" key="2">
    <source>
        <dbReference type="ARBA" id="ARBA00007797"/>
    </source>
</evidence>
<evidence type="ECO:0000259" key="7">
    <source>
        <dbReference type="Pfam" id="PF07540"/>
    </source>
</evidence>
<feature type="region of interest" description="Disordered" evidence="5">
    <location>
        <begin position="1"/>
        <end position="40"/>
    </location>
</feature>
<dbReference type="Proteomes" id="UP001295684">
    <property type="component" value="Unassembled WGS sequence"/>
</dbReference>
<comment type="caution">
    <text evidence="8">The sequence shown here is derived from an EMBL/GenBank/DDBJ whole genome shotgun (WGS) entry which is preliminary data.</text>
</comment>
<evidence type="ECO:0008006" key="10">
    <source>
        <dbReference type="Google" id="ProtNLM"/>
    </source>
</evidence>
<keyword evidence="9" id="KW-1185">Reference proteome</keyword>
<evidence type="ECO:0000256" key="3">
    <source>
        <dbReference type="ARBA" id="ARBA00023054"/>
    </source>
</evidence>
<dbReference type="InterPro" id="IPR005612">
    <property type="entry name" value="CCAAT-binding_factor"/>
</dbReference>
<feature type="domain" description="CCAAT-binding factor" evidence="6">
    <location>
        <begin position="419"/>
        <end position="539"/>
    </location>
</feature>
<dbReference type="AlphaFoldDB" id="A0AAD1X6W8"/>
<dbReference type="GO" id="GO:0006270">
    <property type="term" value="P:DNA replication initiation"/>
    <property type="evidence" value="ECO:0007669"/>
    <property type="project" value="TreeGrafter"/>
</dbReference>
<dbReference type="GO" id="GO:0005730">
    <property type="term" value="C:nucleolus"/>
    <property type="evidence" value="ECO:0007669"/>
    <property type="project" value="UniProtKB-SubCell"/>
</dbReference>
<dbReference type="EMBL" id="CAMPGE010001169">
    <property type="protein sequence ID" value="CAI2359941.1"/>
    <property type="molecule type" value="Genomic_DNA"/>
</dbReference>
<keyword evidence="3" id="KW-0175">Coiled coil</keyword>
<evidence type="ECO:0000313" key="8">
    <source>
        <dbReference type="EMBL" id="CAI2359941.1"/>
    </source>
</evidence>
<proteinExistence type="inferred from homology"/>
<evidence type="ECO:0000256" key="4">
    <source>
        <dbReference type="ARBA" id="ARBA00023242"/>
    </source>
</evidence>
<dbReference type="PANTHER" id="PTHR14428:SF5">
    <property type="entry name" value="NUCLEOLAR COMPLEX PROTEIN 3 HOMOLOG"/>
    <property type="match status" value="1"/>
</dbReference>
<dbReference type="Pfam" id="PF03914">
    <property type="entry name" value="CBF"/>
    <property type="match status" value="1"/>
</dbReference>